<keyword evidence="3" id="KW-1185">Reference proteome</keyword>
<proteinExistence type="predicted"/>
<feature type="domain" description="Reverse transcriptase" evidence="1">
    <location>
        <begin position="54"/>
        <end position="336"/>
    </location>
</feature>
<reference evidence="2" key="3">
    <citation type="journal article" date="2017" name="Nature">
        <title>Genome sequence of the progenitor of the wheat D genome Aegilops tauschii.</title>
        <authorList>
            <person name="Luo M.C."/>
            <person name="Gu Y.Q."/>
            <person name="Puiu D."/>
            <person name="Wang H."/>
            <person name="Twardziok S.O."/>
            <person name="Deal K.R."/>
            <person name="Huo N."/>
            <person name="Zhu T."/>
            <person name="Wang L."/>
            <person name="Wang Y."/>
            <person name="McGuire P.E."/>
            <person name="Liu S."/>
            <person name="Long H."/>
            <person name="Ramasamy R.K."/>
            <person name="Rodriguez J.C."/>
            <person name="Van S.L."/>
            <person name="Yuan L."/>
            <person name="Wang Z."/>
            <person name="Xia Z."/>
            <person name="Xiao L."/>
            <person name="Anderson O.D."/>
            <person name="Ouyang S."/>
            <person name="Liang Y."/>
            <person name="Zimin A.V."/>
            <person name="Pertea G."/>
            <person name="Qi P."/>
            <person name="Bennetzen J.L."/>
            <person name="Dai X."/>
            <person name="Dawson M.W."/>
            <person name="Muller H.G."/>
            <person name="Kugler K."/>
            <person name="Rivarola-Duarte L."/>
            <person name="Spannagl M."/>
            <person name="Mayer K.F.X."/>
            <person name="Lu F.H."/>
            <person name="Bevan M.W."/>
            <person name="Leroy P."/>
            <person name="Li P."/>
            <person name="You F.M."/>
            <person name="Sun Q."/>
            <person name="Liu Z."/>
            <person name="Lyons E."/>
            <person name="Wicker T."/>
            <person name="Salzberg S.L."/>
            <person name="Devos K.M."/>
            <person name="Dvorak J."/>
        </authorList>
    </citation>
    <scope>NUCLEOTIDE SEQUENCE [LARGE SCALE GENOMIC DNA]</scope>
    <source>
        <strain evidence="2">cv. AL8/78</strain>
    </source>
</reference>
<dbReference type="CDD" id="cd01650">
    <property type="entry name" value="RT_nLTR_like"/>
    <property type="match status" value="1"/>
</dbReference>
<dbReference type="PANTHER" id="PTHR46890">
    <property type="entry name" value="NON-LTR RETROLELEMENT REVERSE TRANSCRIPTASE-LIKE PROTEIN-RELATED"/>
    <property type="match status" value="1"/>
</dbReference>
<dbReference type="STRING" id="200361.A0A453H898"/>
<dbReference type="InterPro" id="IPR000477">
    <property type="entry name" value="RT_dom"/>
</dbReference>
<dbReference type="AlphaFoldDB" id="A0A453H898"/>
<dbReference type="InterPro" id="IPR043502">
    <property type="entry name" value="DNA/RNA_pol_sf"/>
</dbReference>
<dbReference type="Pfam" id="PF00078">
    <property type="entry name" value="RVT_1"/>
    <property type="match status" value="1"/>
</dbReference>
<dbReference type="InterPro" id="IPR052343">
    <property type="entry name" value="Retrotransposon-Effector_Assoc"/>
</dbReference>
<evidence type="ECO:0000313" key="2">
    <source>
        <dbReference type="EnsemblPlants" id="AET4Gv20102800.1"/>
    </source>
</evidence>
<accession>A0A453H898</accession>
<reference evidence="2" key="5">
    <citation type="journal article" date="2021" name="G3 (Bethesda)">
        <title>Aegilops tauschii genome assembly Aet v5.0 features greater sequence contiguity and improved annotation.</title>
        <authorList>
            <person name="Wang L."/>
            <person name="Zhu T."/>
            <person name="Rodriguez J.C."/>
            <person name="Deal K.R."/>
            <person name="Dubcovsky J."/>
            <person name="McGuire P.E."/>
            <person name="Lux T."/>
            <person name="Spannagl M."/>
            <person name="Mayer K.F.X."/>
            <person name="Baldrich P."/>
            <person name="Meyers B.C."/>
            <person name="Huo N."/>
            <person name="Gu Y.Q."/>
            <person name="Zhou H."/>
            <person name="Devos K.M."/>
            <person name="Bennetzen J.L."/>
            <person name="Unver T."/>
            <person name="Budak H."/>
            <person name="Gulick P.J."/>
            <person name="Galiba G."/>
            <person name="Kalapos B."/>
            <person name="Nelson D.R."/>
            <person name="Li P."/>
            <person name="You F.M."/>
            <person name="Luo M.C."/>
            <person name="Dvorak J."/>
        </authorList>
    </citation>
    <scope>NUCLEOTIDE SEQUENCE [LARGE SCALE GENOMIC DNA]</scope>
    <source>
        <strain evidence="2">cv. AL8/78</strain>
    </source>
</reference>
<sequence length="418" mass="46944">MNAVLEAEFTPEEVKAAFDNIGDLKAPGPDGMPSVVFKRHWDFMGDQVVQEVLVVLNGGDIPEGWNDTSVVLIPKVNNPQWIKDLRPISLCNVLYKLISKVLANRLKIVLPEIISDNQSAFVPGRLITDNVLIAYEVSHYLMNKRKGKDGYVAVKADMSKAYDRVEWDFLEAMMIKLGFTRAWVNIIMKCVSTVRYQIKVNGTLTEQFTPSRGLRQGDPLSPYLFVICAEGLSALLHEAEENGTIHGVKDCPAAPRVSHMLFADDSMLLLKARQEEATALHEVLALYESCSGQCINLEKSAIMFSPNTPEEEKDAVKEALEIHSEDWNERYLGLPVHVGRSRRKSFAYIKGSIYGKLYGWKEKPLAKESKEGLVKGVAQAIPTYAMSCFDLTKSLCLEIDSLLGKFWWNQQDKTNSMH</sequence>
<name>A0A453H898_AEGTS</name>
<dbReference type="Gramene" id="AET4Gv20102800.1">
    <property type="protein sequence ID" value="AET4Gv20102800.1"/>
    <property type="gene ID" value="AET4Gv20102800"/>
</dbReference>
<protein>
    <recommendedName>
        <fullName evidence="1">Reverse transcriptase domain-containing protein</fullName>
    </recommendedName>
</protein>
<organism evidence="2 3">
    <name type="scientific">Aegilops tauschii subsp. strangulata</name>
    <name type="common">Goatgrass</name>
    <dbReference type="NCBI Taxonomy" id="200361"/>
    <lineage>
        <taxon>Eukaryota</taxon>
        <taxon>Viridiplantae</taxon>
        <taxon>Streptophyta</taxon>
        <taxon>Embryophyta</taxon>
        <taxon>Tracheophyta</taxon>
        <taxon>Spermatophyta</taxon>
        <taxon>Magnoliopsida</taxon>
        <taxon>Liliopsida</taxon>
        <taxon>Poales</taxon>
        <taxon>Poaceae</taxon>
        <taxon>BOP clade</taxon>
        <taxon>Pooideae</taxon>
        <taxon>Triticodae</taxon>
        <taxon>Triticeae</taxon>
        <taxon>Triticinae</taxon>
        <taxon>Aegilops</taxon>
    </lineage>
</organism>
<reference evidence="3" key="1">
    <citation type="journal article" date="2014" name="Science">
        <title>Ancient hybridizations among the ancestral genomes of bread wheat.</title>
        <authorList>
            <consortium name="International Wheat Genome Sequencing Consortium,"/>
            <person name="Marcussen T."/>
            <person name="Sandve S.R."/>
            <person name="Heier L."/>
            <person name="Spannagl M."/>
            <person name="Pfeifer M."/>
            <person name="Jakobsen K.S."/>
            <person name="Wulff B.B."/>
            <person name="Steuernagel B."/>
            <person name="Mayer K.F."/>
            <person name="Olsen O.A."/>
        </authorList>
    </citation>
    <scope>NUCLEOTIDE SEQUENCE [LARGE SCALE GENOMIC DNA]</scope>
    <source>
        <strain evidence="3">cv. AL8/78</strain>
    </source>
</reference>
<evidence type="ECO:0000313" key="3">
    <source>
        <dbReference type="Proteomes" id="UP000015105"/>
    </source>
</evidence>
<dbReference type="Proteomes" id="UP000015105">
    <property type="component" value="Chromosome 4D"/>
</dbReference>
<dbReference type="EnsemblPlants" id="AET4Gv20102800.1">
    <property type="protein sequence ID" value="AET4Gv20102800.1"/>
    <property type="gene ID" value="AET4Gv20102800"/>
</dbReference>
<reference evidence="2" key="4">
    <citation type="submission" date="2019-03" db="UniProtKB">
        <authorList>
            <consortium name="EnsemblPlants"/>
        </authorList>
    </citation>
    <scope>IDENTIFICATION</scope>
</reference>
<reference evidence="3" key="2">
    <citation type="journal article" date="2017" name="Nat. Plants">
        <title>The Aegilops tauschii genome reveals multiple impacts of transposons.</title>
        <authorList>
            <person name="Zhao G."/>
            <person name="Zou C."/>
            <person name="Li K."/>
            <person name="Wang K."/>
            <person name="Li T."/>
            <person name="Gao L."/>
            <person name="Zhang X."/>
            <person name="Wang H."/>
            <person name="Yang Z."/>
            <person name="Liu X."/>
            <person name="Jiang W."/>
            <person name="Mao L."/>
            <person name="Kong X."/>
            <person name="Jiao Y."/>
            <person name="Jia J."/>
        </authorList>
    </citation>
    <scope>NUCLEOTIDE SEQUENCE [LARGE SCALE GENOMIC DNA]</scope>
    <source>
        <strain evidence="3">cv. AL8/78</strain>
    </source>
</reference>
<dbReference type="PANTHER" id="PTHR46890:SF48">
    <property type="entry name" value="RNA-DIRECTED DNA POLYMERASE"/>
    <property type="match status" value="1"/>
</dbReference>
<evidence type="ECO:0000259" key="1">
    <source>
        <dbReference type="PROSITE" id="PS50878"/>
    </source>
</evidence>
<dbReference type="PROSITE" id="PS50878">
    <property type="entry name" value="RT_POL"/>
    <property type="match status" value="1"/>
</dbReference>
<dbReference type="SUPFAM" id="SSF56672">
    <property type="entry name" value="DNA/RNA polymerases"/>
    <property type="match status" value="1"/>
</dbReference>